<evidence type="ECO:0008006" key="4">
    <source>
        <dbReference type="Google" id="ProtNLM"/>
    </source>
</evidence>
<dbReference type="AlphaFoldDB" id="A0AB34HMS5"/>
<proteinExistence type="predicted"/>
<reference evidence="2 3" key="1">
    <citation type="submission" date="2022-11" db="EMBL/GenBank/DDBJ databases">
        <title>Whole genome sequence of Eschrichtius robustus ER-17-0199.</title>
        <authorList>
            <person name="Bruniche-Olsen A."/>
            <person name="Black A.N."/>
            <person name="Fields C.J."/>
            <person name="Walden K."/>
            <person name="Dewoody J.A."/>
        </authorList>
    </citation>
    <scope>NUCLEOTIDE SEQUENCE [LARGE SCALE GENOMIC DNA]</scope>
    <source>
        <strain evidence="2">ER-17-0199</strain>
        <tissue evidence="2">Blubber</tissue>
    </source>
</reference>
<feature type="region of interest" description="Disordered" evidence="1">
    <location>
        <begin position="28"/>
        <end position="56"/>
    </location>
</feature>
<dbReference type="Proteomes" id="UP001159641">
    <property type="component" value="Unassembled WGS sequence"/>
</dbReference>
<name>A0AB34HMS5_ESCRO</name>
<sequence length="116" mass="13297">MWSSRQTHPTADWPASCWCERPWPISARQSTPRARGQRRERLRPVEVGGEGPAQGIREVSSEVRRFAAAASMEFVKCLGHPEEFYNLLRFQMGGRQKVIPKMDQSDQSLLPQCTLR</sequence>
<keyword evidence="3" id="KW-1185">Reference proteome</keyword>
<dbReference type="EMBL" id="JAIQCJ010001063">
    <property type="protein sequence ID" value="KAJ8792912.1"/>
    <property type="molecule type" value="Genomic_DNA"/>
</dbReference>
<accession>A0AB34HMS5</accession>
<evidence type="ECO:0000313" key="2">
    <source>
        <dbReference type="EMBL" id="KAJ8792912.1"/>
    </source>
</evidence>
<evidence type="ECO:0000256" key="1">
    <source>
        <dbReference type="SAM" id="MobiDB-lite"/>
    </source>
</evidence>
<protein>
    <recommendedName>
        <fullName evidence="4">FDFT1</fullName>
    </recommendedName>
</protein>
<evidence type="ECO:0000313" key="3">
    <source>
        <dbReference type="Proteomes" id="UP001159641"/>
    </source>
</evidence>
<comment type="caution">
    <text evidence="2">The sequence shown here is derived from an EMBL/GenBank/DDBJ whole genome shotgun (WGS) entry which is preliminary data.</text>
</comment>
<organism evidence="2 3">
    <name type="scientific">Eschrichtius robustus</name>
    <name type="common">California gray whale</name>
    <name type="synonym">Eschrichtius gibbosus</name>
    <dbReference type="NCBI Taxonomy" id="9764"/>
    <lineage>
        <taxon>Eukaryota</taxon>
        <taxon>Metazoa</taxon>
        <taxon>Chordata</taxon>
        <taxon>Craniata</taxon>
        <taxon>Vertebrata</taxon>
        <taxon>Euteleostomi</taxon>
        <taxon>Mammalia</taxon>
        <taxon>Eutheria</taxon>
        <taxon>Laurasiatheria</taxon>
        <taxon>Artiodactyla</taxon>
        <taxon>Whippomorpha</taxon>
        <taxon>Cetacea</taxon>
        <taxon>Mysticeti</taxon>
        <taxon>Eschrichtiidae</taxon>
        <taxon>Eschrichtius</taxon>
    </lineage>
</organism>
<gene>
    <name evidence="2" type="ORF">J1605_019471</name>
</gene>